<proteinExistence type="predicted"/>
<name>A0A075HTJ6_9ARCH</name>
<sequence length="136" mass="15545">MKYTVITACGNKKNPVPLPAWKLYKSPRIKAVYNRKGDHDMYILSAEHGLVPAEKIIEPYDRIMDNERCNELLPDVKKIVSQYDIVIFFKAGSRKLYEECLSKACEMAGVKLISFGFGFMGGINDLPMYFSETPKR</sequence>
<accession>A0A075HTJ6</accession>
<reference evidence="2" key="1">
    <citation type="journal article" date="2014" name="Genome Biol. Evol.">
        <title>Pangenome evidence for extensive interdomain horizontal transfer affecting lineage core and shell genes in uncultured planktonic thaumarchaeota and euryarchaeota.</title>
        <authorList>
            <person name="Deschamps P."/>
            <person name="Zivanovic Y."/>
            <person name="Moreira D."/>
            <person name="Rodriguez-Valera F."/>
            <person name="Lopez-Garcia P."/>
        </authorList>
    </citation>
    <scope>NUCLEOTIDE SEQUENCE</scope>
</reference>
<organism evidence="2">
    <name type="scientific">uncultured marine thaumarchaeote KM3_87_E01</name>
    <dbReference type="NCBI Taxonomy" id="1456328"/>
    <lineage>
        <taxon>Archaea</taxon>
        <taxon>Nitrososphaerota</taxon>
        <taxon>environmental samples</taxon>
    </lineage>
</organism>
<feature type="domain" description="DUF6884" evidence="1">
    <location>
        <begin position="6"/>
        <end position="70"/>
    </location>
</feature>
<dbReference type="InterPro" id="IPR049251">
    <property type="entry name" value="DUF6884"/>
</dbReference>
<dbReference type="AlphaFoldDB" id="A0A075HTJ6"/>
<protein>
    <recommendedName>
        <fullName evidence="1">DUF6884 domain-containing protein</fullName>
    </recommendedName>
</protein>
<dbReference type="EMBL" id="KF901144">
    <property type="protein sequence ID" value="AIF19686.1"/>
    <property type="molecule type" value="Genomic_DNA"/>
</dbReference>
<evidence type="ECO:0000259" key="1">
    <source>
        <dbReference type="Pfam" id="PF21818"/>
    </source>
</evidence>
<evidence type="ECO:0000313" key="2">
    <source>
        <dbReference type="EMBL" id="AIF19686.1"/>
    </source>
</evidence>
<dbReference type="Pfam" id="PF21818">
    <property type="entry name" value="DUF6884"/>
    <property type="match status" value="1"/>
</dbReference>